<sequence length="207" mass="23826">MNFLTQIFNITSSRHQNTSKPSMTGIAHMRAALPKVEKEIRTYKNPSSISLDIDKHKNIVIVIYYYHQAGFGIDIGDFIEMNYPYTFEDIGRNIVECFETRSQRPVVIEEERSCLQPSFKVITKGKGFVYWLNRHESIHVHMGENISIEYMHRESSGENRGYSQHKEEYNEIEIKLSKDSSAMQIGQAVNQVYRAKNGVDLAAVTKG</sequence>
<dbReference type="Proteomes" id="UP000037392">
    <property type="component" value="Unassembled WGS sequence"/>
</dbReference>
<reference evidence="1 2" key="1">
    <citation type="submission" date="2011-04" db="EMBL/GenBank/DDBJ databases">
        <title>The Genome Sequence of Clostridium citroniae WAL-19142.</title>
        <authorList>
            <consortium name="The Broad Institute Genome Sequencing Platform"/>
            <person name="Earl A."/>
            <person name="Ward D."/>
            <person name="Feldgarden M."/>
            <person name="Gevers D."/>
            <person name="Warren Y.A."/>
            <person name="Tyrrell K.L."/>
            <person name="Citron D.M."/>
            <person name="Goldstein E.J."/>
            <person name="Daigneault M."/>
            <person name="Allen-Vercoe E."/>
            <person name="Young S.K."/>
            <person name="Zeng Q."/>
            <person name="Gargeya S."/>
            <person name="Fitzgerald M."/>
            <person name="Haas B."/>
            <person name="Abouelleil A."/>
            <person name="Alvarado L."/>
            <person name="Arachchi H.M."/>
            <person name="Berlin A."/>
            <person name="Brown A."/>
            <person name="Chapman S.B."/>
            <person name="Chen Z."/>
            <person name="Dunbar C."/>
            <person name="Freedman E."/>
            <person name="Gearin G."/>
            <person name="Gellesch M."/>
            <person name="Goldberg J."/>
            <person name="Griggs A."/>
            <person name="Gujja S."/>
            <person name="Heilman E.R."/>
            <person name="Heiman D."/>
            <person name="Howarth C."/>
            <person name="Larson L."/>
            <person name="Lui A."/>
            <person name="MacDonald P.J."/>
            <person name="Mehta T."/>
            <person name="Montmayeur A."/>
            <person name="Murphy C."/>
            <person name="Neiman D."/>
            <person name="Pearson M."/>
            <person name="Priest M."/>
            <person name="Roberts A."/>
            <person name="Saif S."/>
            <person name="Shea T."/>
            <person name="Shenoy N."/>
            <person name="Sisk P."/>
            <person name="Stolte C."/>
            <person name="Sykes S."/>
            <person name="White J."/>
            <person name="Yandava C."/>
            <person name="Wortman J."/>
            <person name="Nusbaum C."/>
            <person name="Birren B."/>
        </authorList>
    </citation>
    <scope>NUCLEOTIDE SEQUENCE [LARGE SCALE GENOMIC DNA]</scope>
    <source>
        <strain evidence="1 2">WAL-19142</strain>
    </source>
</reference>
<comment type="caution">
    <text evidence="1">The sequence shown here is derived from an EMBL/GenBank/DDBJ whole genome shotgun (WGS) entry which is preliminary data.</text>
</comment>
<protein>
    <submittedName>
        <fullName evidence="1">Uncharacterized protein</fullName>
    </submittedName>
</protein>
<name>A0A0J9BUF2_9FIRM</name>
<dbReference type="PATRIC" id="fig|742734.4.peg.4383"/>
<organism evidence="1 2">
    <name type="scientific">[Clostridium] citroniae WAL-19142</name>
    <dbReference type="NCBI Taxonomy" id="742734"/>
    <lineage>
        <taxon>Bacteria</taxon>
        <taxon>Bacillati</taxon>
        <taxon>Bacillota</taxon>
        <taxon>Clostridia</taxon>
        <taxon>Lachnospirales</taxon>
        <taxon>Lachnospiraceae</taxon>
        <taxon>Enterocloster</taxon>
    </lineage>
</organism>
<evidence type="ECO:0000313" key="2">
    <source>
        <dbReference type="Proteomes" id="UP000037392"/>
    </source>
</evidence>
<accession>A0A0J9BUF2</accession>
<dbReference type="AlphaFoldDB" id="A0A0J9BUF2"/>
<gene>
    <name evidence="1" type="ORF">HMPREF9470_04092</name>
</gene>
<evidence type="ECO:0000313" key="1">
    <source>
        <dbReference type="EMBL" id="KMW16592.1"/>
    </source>
</evidence>
<proteinExistence type="predicted"/>
<dbReference type="EMBL" id="ADLK01000029">
    <property type="protein sequence ID" value="KMW16592.1"/>
    <property type="molecule type" value="Genomic_DNA"/>
</dbReference>